<dbReference type="EMBL" id="CABVHX010000001">
    <property type="protein sequence ID" value="VVN67019.1"/>
    <property type="molecule type" value="Genomic_DNA"/>
</dbReference>
<dbReference type="Proteomes" id="UP000325375">
    <property type="component" value="Unassembled WGS sequence"/>
</dbReference>
<evidence type="ECO:0000313" key="3">
    <source>
        <dbReference type="Proteomes" id="UP000325375"/>
    </source>
</evidence>
<accession>A0A5E6ZMW5</accession>
<dbReference type="AlphaFoldDB" id="A0A5E6ZMW5"/>
<feature type="compositionally biased region" description="Low complexity" evidence="1">
    <location>
        <begin position="45"/>
        <end position="64"/>
    </location>
</feature>
<evidence type="ECO:0000313" key="2">
    <source>
        <dbReference type="EMBL" id="VVN67019.1"/>
    </source>
</evidence>
<feature type="compositionally biased region" description="Low complexity" evidence="1">
    <location>
        <begin position="1"/>
        <end position="19"/>
    </location>
</feature>
<reference evidence="2 3" key="1">
    <citation type="submission" date="2019-09" db="EMBL/GenBank/DDBJ databases">
        <authorList>
            <person name="Chandra G."/>
            <person name="Truman W A."/>
        </authorList>
    </citation>
    <scope>NUCLEOTIDE SEQUENCE [LARGE SCALE GENOMIC DNA]</scope>
    <source>
        <strain evidence="2">PS718</strain>
    </source>
</reference>
<sequence length="586" mass="64563">MKLPKKTSASTTPPSSSASRPVAGAELPTDPITATHAGRATPGHSSTSVVQPTSSSSSGTGSQSAMVVTPMLYSPQDRILAAIKASNWPKDKIHELRPLSGNSGLFEAFDGMIYAFVGGEDYMCVVRRADGEYQSPMVTSPGVAYTFRKIDGEARWDANWLPLQGLLDADVPRTVAMPGAGVTRTVTMPEDLEFLPTFLADTLTPSENSAQGVRYDRASRPYVDTIEGTIMVHRHPDGSYQHRSPQSLIPTGRMVEQIPGQKMWRFIDEWIAWGKKARPETGESLALNGHHYPIVPVGTQANDATRVYFLQHPDFSPTHFDSFERMLHEAPDLQPVPIWRSSESPLKVHVGEKSFTQPLTESVREMFSEFSDATARSVARMLFERADYSRTITSAGLLKLQRMTDQWRLKPQEAASWFAEPMDMLPVLPRVESDGRATIMLPPEVNGPLQRLTFDPQRFRDDWTIYLQDPTLANLRLLVRGVLGRAGYKVATFTTLDSSTLVFLGKTRNTVYYLTLAQVNGNAVEVGGSPAPGAAVLADPDLRARVGGTAFKALMDASTSNRIVWLQGGAHRDVFGRQSVFIIREL</sequence>
<gene>
    <name evidence="2" type="ORF">PS718_00163</name>
</gene>
<protein>
    <submittedName>
        <fullName evidence="2">Uncharacterized protein</fullName>
    </submittedName>
</protein>
<evidence type="ECO:0000256" key="1">
    <source>
        <dbReference type="SAM" id="MobiDB-lite"/>
    </source>
</evidence>
<organism evidence="2 3">
    <name type="scientific">Pseudomonas fluorescens</name>
    <dbReference type="NCBI Taxonomy" id="294"/>
    <lineage>
        <taxon>Bacteria</taxon>
        <taxon>Pseudomonadati</taxon>
        <taxon>Pseudomonadota</taxon>
        <taxon>Gammaproteobacteria</taxon>
        <taxon>Pseudomonadales</taxon>
        <taxon>Pseudomonadaceae</taxon>
        <taxon>Pseudomonas</taxon>
    </lineage>
</organism>
<name>A0A5E6ZMW5_PSEFL</name>
<feature type="region of interest" description="Disordered" evidence="1">
    <location>
        <begin position="1"/>
        <end position="64"/>
    </location>
</feature>
<proteinExistence type="predicted"/>